<organism evidence="1 2">
    <name type="scientific">Helianthus annuus</name>
    <name type="common">Common sunflower</name>
    <dbReference type="NCBI Taxonomy" id="4232"/>
    <lineage>
        <taxon>Eukaryota</taxon>
        <taxon>Viridiplantae</taxon>
        <taxon>Streptophyta</taxon>
        <taxon>Embryophyta</taxon>
        <taxon>Tracheophyta</taxon>
        <taxon>Spermatophyta</taxon>
        <taxon>Magnoliopsida</taxon>
        <taxon>eudicotyledons</taxon>
        <taxon>Gunneridae</taxon>
        <taxon>Pentapetalae</taxon>
        <taxon>asterids</taxon>
        <taxon>campanulids</taxon>
        <taxon>Asterales</taxon>
        <taxon>Asteraceae</taxon>
        <taxon>Asteroideae</taxon>
        <taxon>Heliantheae alliance</taxon>
        <taxon>Heliantheae</taxon>
        <taxon>Helianthus</taxon>
    </lineage>
</organism>
<sequence>MRSGVVCPSMAPAKRRAHQYAGRYESKMRGWRDVYSGVMCIYRRRRRKTRKRKNFRVFNLWVLD</sequence>
<name>A0A9K3DVI9_HELAN</name>
<evidence type="ECO:0000313" key="2">
    <source>
        <dbReference type="Proteomes" id="UP000215914"/>
    </source>
</evidence>
<dbReference type="Gramene" id="mRNA:HanXRQr2_Chr16g0775741">
    <property type="protein sequence ID" value="mRNA:HanXRQr2_Chr16g0775741"/>
    <property type="gene ID" value="HanXRQr2_Chr16g0775741"/>
</dbReference>
<dbReference type="EMBL" id="MNCJ02000331">
    <property type="protein sequence ID" value="KAF5762352.1"/>
    <property type="molecule type" value="Genomic_DNA"/>
</dbReference>
<reference evidence="1" key="2">
    <citation type="submission" date="2020-06" db="EMBL/GenBank/DDBJ databases">
        <title>Helianthus annuus Genome sequencing and assembly Release 2.</title>
        <authorList>
            <person name="Gouzy J."/>
            <person name="Langlade N."/>
            <person name="Munos S."/>
        </authorList>
    </citation>
    <scope>NUCLEOTIDE SEQUENCE</scope>
    <source>
        <tissue evidence="1">Leaves</tissue>
    </source>
</reference>
<keyword evidence="2" id="KW-1185">Reference proteome</keyword>
<comment type="caution">
    <text evidence="1">The sequence shown here is derived from an EMBL/GenBank/DDBJ whole genome shotgun (WGS) entry which is preliminary data.</text>
</comment>
<dbReference type="AlphaFoldDB" id="A0A9K3DVI9"/>
<dbReference type="Proteomes" id="UP000215914">
    <property type="component" value="Unassembled WGS sequence"/>
</dbReference>
<accession>A0A9K3DVI9</accession>
<protein>
    <submittedName>
        <fullName evidence="1">Uncharacterized protein</fullName>
    </submittedName>
</protein>
<evidence type="ECO:0000313" key="1">
    <source>
        <dbReference type="EMBL" id="KAF5762352.1"/>
    </source>
</evidence>
<gene>
    <name evidence="1" type="ORF">HanXRQr2_Chr16g0775741</name>
</gene>
<proteinExistence type="predicted"/>
<reference evidence="1" key="1">
    <citation type="journal article" date="2017" name="Nature">
        <title>The sunflower genome provides insights into oil metabolism, flowering and Asterid evolution.</title>
        <authorList>
            <person name="Badouin H."/>
            <person name="Gouzy J."/>
            <person name="Grassa C.J."/>
            <person name="Murat F."/>
            <person name="Staton S.E."/>
            <person name="Cottret L."/>
            <person name="Lelandais-Briere C."/>
            <person name="Owens G.L."/>
            <person name="Carrere S."/>
            <person name="Mayjonade B."/>
            <person name="Legrand L."/>
            <person name="Gill N."/>
            <person name="Kane N.C."/>
            <person name="Bowers J.E."/>
            <person name="Hubner S."/>
            <person name="Bellec A."/>
            <person name="Berard A."/>
            <person name="Berges H."/>
            <person name="Blanchet N."/>
            <person name="Boniface M.C."/>
            <person name="Brunel D."/>
            <person name="Catrice O."/>
            <person name="Chaidir N."/>
            <person name="Claudel C."/>
            <person name="Donnadieu C."/>
            <person name="Faraut T."/>
            <person name="Fievet G."/>
            <person name="Helmstetter N."/>
            <person name="King M."/>
            <person name="Knapp S.J."/>
            <person name="Lai Z."/>
            <person name="Le Paslier M.C."/>
            <person name="Lippi Y."/>
            <person name="Lorenzon L."/>
            <person name="Mandel J.R."/>
            <person name="Marage G."/>
            <person name="Marchand G."/>
            <person name="Marquand E."/>
            <person name="Bret-Mestries E."/>
            <person name="Morien E."/>
            <person name="Nambeesan S."/>
            <person name="Nguyen T."/>
            <person name="Pegot-Espagnet P."/>
            <person name="Pouilly N."/>
            <person name="Raftis F."/>
            <person name="Sallet E."/>
            <person name="Schiex T."/>
            <person name="Thomas J."/>
            <person name="Vandecasteele C."/>
            <person name="Vares D."/>
            <person name="Vear F."/>
            <person name="Vautrin S."/>
            <person name="Crespi M."/>
            <person name="Mangin B."/>
            <person name="Burke J.M."/>
            <person name="Salse J."/>
            <person name="Munos S."/>
            <person name="Vincourt P."/>
            <person name="Rieseberg L.H."/>
            <person name="Langlade N.B."/>
        </authorList>
    </citation>
    <scope>NUCLEOTIDE SEQUENCE</scope>
    <source>
        <tissue evidence="1">Leaves</tissue>
    </source>
</reference>